<keyword evidence="2 8" id="KW-0547">Nucleotide-binding</keyword>
<evidence type="ECO:0000259" key="9">
    <source>
        <dbReference type="PROSITE" id="PS51161"/>
    </source>
</evidence>
<organism evidence="10 11">
    <name type="scientific">Ectothiorhodospira marina</name>
    <dbReference type="NCBI Taxonomy" id="1396821"/>
    <lineage>
        <taxon>Bacteria</taxon>
        <taxon>Pseudomonadati</taxon>
        <taxon>Pseudomonadota</taxon>
        <taxon>Gammaproteobacteria</taxon>
        <taxon>Chromatiales</taxon>
        <taxon>Ectothiorhodospiraceae</taxon>
        <taxon>Ectothiorhodospira</taxon>
    </lineage>
</organism>
<dbReference type="GO" id="GO:0008270">
    <property type="term" value="F:zinc ion binding"/>
    <property type="evidence" value="ECO:0007669"/>
    <property type="project" value="UniProtKB-UniRule"/>
</dbReference>
<feature type="domain" description="ATP-cone" evidence="9">
    <location>
        <begin position="49"/>
        <end position="139"/>
    </location>
</feature>
<evidence type="ECO:0000256" key="5">
    <source>
        <dbReference type="ARBA" id="ARBA00023015"/>
    </source>
</evidence>
<dbReference type="InterPro" id="IPR055173">
    <property type="entry name" value="NrdR-like_N"/>
</dbReference>
<dbReference type="GO" id="GO:0003677">
    <property type="term" value="F:DNA binding"/>
    <property type="evidence" value="ECO:0007669"/>
    <property type="project" value="UniProtKB-KW"/>
</dbReference>
<keyword evidence="8" id="KW-0479">Metal-binding</keyword>
<dbReference type="GO" id="GO:0045892">
    <property type="term" value="P:negative regulation of DNA-templated transcription"/>
    <property type="evidence" value="ECO:0007669"/>
    <property type="project" value="UniProtKB-UniRule"/>
</dbReference>
<dbReference type="OrthoDB" id="9807461at2"/>
<keyword evidence="8" id="KW-0862">Zinc</keyword>
<keyword evidence="6 8" id="KW-0238">DNA-binding</keyword>
<accession>A0A1H7FJG9</accession>
<comment type="similarity">
    <text evidence="8">Belongs to the NrdR family.</text>
</comment>
<evidence type="ECO:0000256" key="3">
    <source>
        <dbReference type="ARBA" id="ARBA00022771"/>
    </source>
</evidence>
<name>A0A1H7FJG9_9GAMM</name>
<dbReference type="PROSITE" id="PS51161">
    <property type="entry name" value="ATP_CONE"/>
    <property type="match status" value="1"/>
</dbReference>
<evidence type="ECO:0000256" key="2">
    <source>
        <dbReference type="ARBA" id="ARBA00022741"/>
    </source>
</evidence>
<dbReference type="InterPro" id="IPR005144">
    <property type="entry name" value="ATP-cone_dom"/>
</dbReference>
<keyword evidence="5 8" id="KW-0805">Transcription regulation</keyword>
<evidence type="ECO:0000313" key="10">
    <source>
        <dbReference type="EMBL" id="SEK23455.1"/>
    </source>
</evidence>
<dbReference type="PANTHER" id="PTHR30455:SF2">
    <property type="entry name" value="TRANSCRIPTIONAL REPRESSOR NRDR"/>
    <property type="match status" value="1"/>
</dbReference>
<gene>
    <name evidence="8" type="primary">nrdR</name>
    <name evidence="10" type="ORF">SAMN05444515_101183</name>
</gene>
<feature type="zinc finger region" evidence="8">
    <location>
        <begin position="3"/>
        <end position="34"/>
    </location>
</feature>
<keyword evidence="11" id="KW-1185">Reference proteome</keyword>
<protein>
    <recommendedName>
        <fullName evidence="8">Transcriptional repressor NrdR</fullName>
    </recommendedName>
</protein>
<dbReference type="AlphaFoldDB" id="A0A1H7FJG9"/>
<keyword evidence="4 8" id="KW-0067">ATP-binding</keyword>
<proteinExistence type="inferred from homology"/>
<comment type="function">
    <text evidence="8">Negatively regulates transcription of bacterial ribonucleotide reductase nrd genes and operons by binding to NrdR-boxes.</text>
</comment>
<dbReference type="InterPro" id="IPR003796">
    <property type="entry name" value="RNR_NrdR-like"/>
</dbReference>
<dbReference type="HAMAP" id="MF_00440">
    <property type="entry name" value="NrdR"/>
    <property type="match status" value="1"/>
</dbReference>
<dbReference type="RefSeq" id="WP_090249704.1">
    <property type="nucleotide sequence ID" value="NZ_FOAA01000001.1"/>
</dbReference>
<sequence length="156" mass="17660">MKCPYCGAPDTRVVDSRLAGEGEQVRRRRECAACGDRFTTFEGAELNLPRVVKRDGGREPFNEGKLRAGVMHALEKRPVPTDRVEAALARIKHKAMSQGERELPARRIGEWVMEELQGLDQVAYIRFASVYLSFADVQAFREVVERLEKDPQGNQD</sequence>
<dbReference type="EMBL" id="FOAA01000001">
    <property type="protein sequence ID" value="SEK23455.1"/>
    <property type="molecule type" value="Genomic_DNA"/>
</dbReference>
<evidence type="ECO:0000256" key="8">
    <source>
        <dbReference type="HAMAP-Rule" id="MF_00440"/>
    </source>
</evidence>
<reference evidence="11" key="1">
    <citation type="submission" date="2016-10" db="EMBL/GenBank/DDBJ databases">
        <authorList>
            <person name="Varghese N."/>
            <person name="Submissions S."/>
        </authorList>
    </citation>
    <scope>NUCLEOTIDE SEQUENCE [LARGE SCALE GENOMIC DNA]</scope>
    <source>
        <strain evidence="11">DSM 241</strain>
    </source>
</reference>
<comment type="cofactor">
    <cofactor evidence="8">
        <name>Zn(2+)</name>
        <dbReference type="ChEBI" id="CHEBI:29105"/>
    </cofactor>
    <text evidence="8">Binds 1 zinc ion.</text>
</comment>
<keyword evidence="7 8" id="KW-0804">Transcription</keyword>
<keyword evidence="1 8" id="KW-0678">Repressor</keyword>
<dbReference type="Proteomes" id="UP000199256">
    <property type="component" value="Unassembled WGS sequence"/>
</dbReference>
<evidence type="ECO:0000256" key="4">
    <source>
        <dbReference type="ARBA" id="ARBA00022840"/>
    </source>
</evidence>
<dbReference type="Pfam" id="PF03477">
    <property type="entry name" value="ATP-cone"/>
    <property type="match status" value="1"/>
</dbReference>
<dbReference type="NCBIfam" id="TIGR00244">
    <property type="entry name" value="transcriptional regulator NrdR"/>
    <property type="match status" value="1"/>
</dbReference>
<evidence type="ECO:0000313" key="11">
    <source>
        <dbReference type="Proteomes" id="UP000199256"/>
    </source>
</evidence>
<evidence type="ECO:0000256" key="1">
    <source>
        <dbReference type="ARBA" id="ARBA00022491"/>
    </source>
</evidence>
<dbReference type="GO" id="GO:0005524">
    <property type="term" value="F:ATP binding"/>
    <property type="evidence" value="ECO:0007669"/>
    <property type="project" value="UniProtKB-UniRule"/>
</dbReference>
<evidence type="ECO:0000256" key="7">
    <source>
        <dbReference type="ARBA" id="ARBA00023163"/>
    </source>
</evidence>
<evidence type="ECO:0000256" key="6">
    <source>
        <dbReference type="ARBA" id="ARBA00023125"/>
    </source>
</evidence>
<dbReference type="Pfam" id="PF22811">
    <property type="entry name" value="Zn_ribbon_NrdR"/>
    <property type="match status" value="1"/>
</dbReference>
<dbReference type="PANTHER" id="PTHR30455">
    <property type="entry name" value="TRANSCRIPTIONAL REPRESSOR NRDR"/>
    <property type="match status" value="1"/>
</dbReference>
<keyword evidence="3 8" id="KW-0863">Zinc-finger</keyword>
<dbReference type="STRING" id="1396821.SAMN05444515_101183"/>